<proteinExistence type="predicted"/>
<protein>
    <submittedName>
        <fullName evidence="1">Uncharacterized protein</fullName>
    </submittedName>
</protein>
<reference evidence="2" key="1">
    <citation type="submission" date="2016-04" db="EMBL/GenBank/DDBJ databases">
        <authorList>
            <person name="Chen L."/>
            <person name="Zhuang W."/>
            <person name="Wang G."/>
        </authorList>
    </citation>
    <scope>NUCLEOTIDE SEQUENCE [LARGE SCALE GENOMIC DNA]</scope>
    <source>
        <strain evidence="2">17621</strain>
    </source>
</reference>
<evidence type="ECO:0000313" key="2">
    <source>
        <dbReference type="Proteomes" id="UP000192610"/>
    </source>
</evidence>
<sequence length="63" mass="7137">MFPVKVVQSFLFNVKITVKLAGKYGTLELSQLFLKKSGEVWGFSIQADRQLQRCGPTRITIGY</sequence>
<keyword evidence="2" id="KW-1185">Reference proteome</keyword>
<name>A0A1V9ES87_9BACT</name>
<comment type="caution">
    <text evidence="1">The sequence shown here is derived from an EMBL/GenBank/DDBJ whole genome shotgun (WGS) entry which is preliminary data.</text>
</comment>
<dbReference type="EMBL" id="LVXG01000016">
    <property type="protein sequence ID" value="OQP49017.1"/>
    <property type="molecule type" value="Genomic_DNA"/>
</dbReference>
<dbReference type="AlphaFoldDB" id="A0A1V9ES87"/>
<organism evidence="1 2">
    <name type="scientific">Niastella yeongjuensis</name>
    <dbReference type="NCBI Taxonomy" id="354355"/>
    <lineage>
        <taxon>Bacteria</taxon>
        <taxon>Pseudomonadati</taxon>
        <taxon>Bacteroidota</taxon>
        <taxon>Chitinophagia</taxon>
        <taxon>Chitinophagales</taxon>
        <taxon>Chitinophagaceae</taxon>
        <taxon>Niastella</taxon>
    </lineage>
</organism>
<evidence type="ECO:0000313" key="1">
    <source>
        <dbReference type="EMBL" id="OQP49017.1"/>
    </source>
</evidence>
<dbReference type="Proteomes" id="UP000192610">
    <property type="component" value="Unassembled WGS sequence"/>
</dbReference>
<gene>
    <name evidence="1" type="ORF">A4H97_29480</name>
</gene>
<accession>A0A1V9ES87</accession>